<evidence type="ECO:0000313" key="7">
    <source>
        <dbReference type="EMBL" id="KAF2135101.1"/>
    </source>
</evidence>
<dbReference type="PROSITE" id="PS50850">
    <property type="entry name" value="MFS"/>
    <property type="match status" value="1"/>
</dbReference>
<dbReference type="Proteomes" id="UP000799438">
    <property type="component" value="Unassembled WGS sequence"/>
</dbReference>
<dbReference type="SUPFAM" id="SSF103473">
    <property type="entry name" value="MFS general substrate transporter"/>
    <property type="match status" value="1"/>
</dbReference>
<comment type="subcellular location">
    <subcellularLocation>
        <location evidence="1">Membrane</location>
        <topology evidence="1">Multi-pass membrane protein</topology>
    </subcellularLocation>
</comment>
<protein>
    <recommendedName>
        <fullName evidence="6">Major facilitator superfamily (MFS) profile domain-containing protein</fullName>
    </recommendedName>
</protein>
<feature type="transmembrane region" description="Helical" evidence="5">
    <location>
        <begin position="188"/>
        <end position="212"/>
    </location>
</feature>
<evidence type="ECO:0000313" key="8">
    <source>
        <dbReference type="Proteomes" id="UP000799438"/>
    </source>
</evidence>
<dbReference type="OrthoDB" id="3936150at2759"/>
<keyword evidence="3 5" id="KW-1133">Transmembrane helix</keyword>
<feature type="transmembrane region" description="Helical" evidence="5">
    <location>
        <begin position="27"/>
        <end position="46"/>
    </location>
</feature>
<evidence type="ECO:0000259" key="6">
    <source>
        <dbReference type="PROSITE" id="PS50850"/>
    </source>
</evidence>
<reference evidence="7" key="1">
    <citation type="journal article" date="2020" name="Stud. Mycol.">
        <title>101 Dothideomycetes genomes: a test case for predicting lifestyles and emergence of pathogens.</title>
        <authorList>
            <person name="Haridas S."/>
            <person name="Albert R."/>
            <person name="Binder M."/>
            <person name="Bloem J."/>
            <person name="Labutti K."/>
            <person name="Salamov A."/>
            <person name="Andreopoulos B."/>
            <person name="Baker S."/>
            <person name="Barry K."/>
            <person name="Bills G."/>
            <person name="Bluhm B."/>
            <person name="Cannon C."/>
            <person name="Castanera R."/>
            <person name="Culley D."/>
            <person name="Daum C."/>
            <person name="Ezra D."/>
            <person name="Gonzalez J."/>
            <person name="Henrissat B."/>
            <person name="Kuo A."/>
            <person name="Liang C."/>
            <person name="Lipzen A."/>
            <person name="Lutzoni F."/>
            <person name="Magnuson J."/>
            <person name="Mondo S."/>
            <person name="Nolan M."/>
            <person name="Ohm R."/>
            <person name="Pangilinan J."/>
            <person name="Park H.-J."/>
            <person name="Ramirez L."/>
            <person name="Alfaro M."/>
            <person name="Sun H."/>
            <person name="Tritt A."/>
            <person name="Yoshinaga Y."/>
            <person name="Zwiers L.-H."/>
            <person name="Turgeon B."/>
            <person name="Goodwin S."/>
            <person name="Spatafora J."/>
            <person name="Crous P."/>
            <person name="Grigoriev I."/>
        </authorList>
    </citation>
    <scope>NUCLEOTIDE SEQUENCE</scope>
    <source>
        <strain evidence="7">CBS 121167</strain>
    </source>
</reference>
<feature type="non-terminal residue" evidence="7">
    <location>
        <position position="215"/>
    </location>
</feature>
<dbReference type="Pfam" id="PF07690">
    <property type="entry name" value="MFS_1"/>
    <property type="match status" value="1"/>
</dbReference>
<dbReference type="GO" id="GO:0005886">
    <property type="term" value="C:plasma membrane"/>
    <property type="evidence" value="ECO:0007669"/>
    <property type="project" value="TreeGrafter"/>
</dbReference>
<feature type="transmembrane region" description="Helical" evidence="5">
    <location>
        <begin position="66"/>
        <end position="87"/>
    </location>
</feature>
<organism evidence="7 8">
    <name type="scientific">Aplosporella prunicola CBS 121167</name>
    <dbReference type="NCBI Taxonomy" id="1176127"/>
    <lineage>
        <taxon>Eukaryota</taxon>
        <taxon>Fungi</taxon>
        <taxon>Dikarya</taxon>
        <taxon>Ascomycota</taxon>
        <taxon>Pezizomycotina</taxon>
        <taxon>Dothideomycetes</taxon>
        <taxon>Dothideomycetes incertae sedis</taxon>
        <taxon>Botryosphaeriales</taxon>
        <taxon>Aplosporellaceae</taxon>
        <taxon>Aplosporella</taxon>
    </lineage>
</organism>
<dbReference type="RefSeq" id="XP_033390820.1">
    <property type="nucleotide sequence ID" value="XM_033536090.1"/>
</dbReference>
<dbReference type="GO" id="GO:0022857">
    <property type="term" value="F:transmembrane transporter activity"/>
    <property type="evidence" value="ECO:0007669"/>
    <property type="project" value="InterPro"/>
</dbReference>
<proteinExistence type="predicted"/>
<dbReference type="InterPro" id="IPR036259">
    <property type="entry name" value="MFS_trans_sf"/>
</dbReference>
<feature type="transmembrane region" description="Helical" evidence="5">
    <location>
        <begin position="94"/>
        <end position="114"/>
    </location>
</feature>
<dbReference type="GeneID" id="54293586"/>
<gene>
    <name evidence="7" type="ORF">K452DRAFT_204833</name>
</gene>
<feature type="transmembrane region" description="Helical" evidence="5">
    <location>
        <begin position="153"/>
        <end position="176"/>
    </location>
</feature>
<keyword evidence="4 5" id="KW-0472">Membrane</keyword>
<name>A0A6A6AX38_9PEZI</name>
<evidence type="ECO:0000256" key="1">
    <source>
        <dbReference type="ARBA" id="ARBA00004141"/>
    </source>
</evidence>
<feature type="transmembrane region" description="Helical" evidence="5">
    <location>
        <begin position="120"/>
        <end position="141"/>
    </location>
</feature>
<evidence type="ECO:0000256" key="3">
    <source>
        <dbReference type="ARBA" id="ARBA00022989"/>
    </source>
</evidence>
<keyword evidence="2 5" id="KW-0812">Transmembrane</keyword>
<evidence type="ECO:0000256" key="5">
    <source>
        <dbReference type="SAM" id="Phobius"/>
    </source>
</evidence>
<sequence>DDESLIVDWESSTDPLNPRNWSTAKRLGAILQVTAIAVVVCSAGAIDAAVMPQAAEDLGVSEVVETLATGVFLVGFGTGGLIAAPFSELFGRNAVYLASLPVFSLWTMGAALAPNIGAQLVFRFLAAFSATAPLTCVGGTISDLYDSLDKTWVFPLFAIPGFGAPALGLVIGSYIGPNTSWRWTEWSMLIATGIVMALVFMCMPETFGPLLLQWK</sequence>
<accession>A0A6A6AX38</accession>
<dbReference type="InterPro" id="IPR020846">
    <property type="entry name" value="MFS_dom"/>
</dbReference>
<evidence type="ECO:0000256" key="4">
    <source>
        <dbReference type="ARBA" id="ARBA00023136"/>
    </source>
</evidence>
<feature type="non-terminal residue" evidence="7">
    <location>
        <position position="1"/>
    </location>
</feature>
<keyword evidence="8" id="KW-1185">Reference proteome</keyword>
<dbReference type="InterPro" id="IPR011701">
    <property type="entry name" value="MFS"/>
</dbReference>
<dbReference type="PANTHER" id="PTHR23502:SF47">
    <property type="entry name" value="MAJOR FACILITATOR SUPERFAMILY (MFS) PROFILE DOMAIN-CONTAINING PROTEIN-RELATED"/>
    <property type="match status" value="1"/>
</dbReference>
<dbReference type="EMBL" id="ML995705">
    <property type="protein sequence ID" value="KAF2135101.1"/>
    <property type="molecule type" value="Genomic_DNA"/>
</dbReference>
<dbReference type="PANTHER" id="PTHR23502">
    <property type="entry name" value="MAJOR FACILITATOR SUPERFAMILY"/>
    <property type="match status" value="1"/>
</dbReference>
<evidence type="ECO:0000256" key="2">
    <source>
        <dbReference type="ARBA" id="ARBA00022692"/>
    </source>
</evidence>
<feature type="domain" description="Major facilitator superfamily (MFS) profile" evidence="6">
    <location>
        <begin position="21"/>
        <end position="215"/>
    </location>
</feature>
<dbReference type="AlphaFoldDB" id="A0A6A6AX38"/>
<dbReference type="Gene3D" id="1.20.1720.10">
    <property type="entry name" value="Multidrug resistance protein D"/>
    <property type="match status" value="1"/>
</dbReference>